<dbReference type="GO" id="GO:0030313">
    <property type="term" value="C:cell envelope"/>
    <property type="evidence" value="ECO:0007669"/>
    <property type="project" value="UniProtKB-SubCell"/>
</dbReference>
<feature type="chain" id="PRO_5038772841" evidence="6">
    <location>
        <begin position="39"/>
        <end position="461"/>
    </location>
</feature>
<evidence type="ECO:0000313" key="7">
    <source>
        <dbReference type="EMBL" id="RKN78249.1"/>
    </source>
</evidence>
<organism evidence="7 8">
    <name type="scientific">Paenibacillus ginsengarvi</name>
    <dbReference type="NCBI Taxonomy" id="400777"/>
    <lineage>
        <taxon>Bacteria</taxon>
        <taxon>Bacillati</taxon>
        <taxon>Bacillota</taxon>
        <taxon>Bacilli</taxon>
        <taxon>Bacillales</taxon>
        <taxon>Paenibacillaceae</taxon>
        <taxon>Paenibacillus</taxon>
    </lineage>
</organism>
<comment type="similarity">
    <text evidence="2">Belongs to the bacterial solute-binding protein 1 family.</text>
</comment>
<evidence type="ECO:0000256" key="4">
    <source>
        <dbReference type="ARBA" id="ARBA00022729"/>
    </source>
</evidence>
<dbReference type="InterPro" id="IPR050490">
    <property type="entry name" value="Bact_solute-bd_prot1"/>
</dbReference>
<keyword evidence="4 6" id="KW-0732">Signal</keyword>
<sequence>MKTEGDGPMKKERRFTAIPPTLLAAAMLLASCSGGGTAATGGDKTDSGSLDKNKTALEGKPKEPVEVVFYAQNGMTPADFDNRFGNSLRKKFPNYTIKYIQNTGKGMDVPGMLASNTHYDVYFAYVGYFENEFISYDLQFDMSELIKQHQLDLNRIDPSVISGIRNSSYGMYALPVITDTLGIMYNKDILDKFGVPYPKNGITWGEIIDMSRKLTRTEGDKTYAGYVPFTNYMLSMNPLSIPLVDEKTGTPTINRDERWKKFYQTLLIAPSEVPGIQEYLKKHEVIDGFFKDQEVAMIGGITAFAANSREDQLSKFNWDWVALPSFQDLPNVGGQPYTQYFGITRMAKSKNTADAAMEMLKYLVSDEFQTEVARKGFMPVLKNLDVRKVFGQDTKVKDKNWNAYFYNKLAEVPYKSVNEMPIASLYVANMNQVMKGEIDLNTALRLSEESAAKKLQELKAK</sequence>
<keyword evidence="3" id="KW-0813">Transport</keyword>
<dbReference type="InterPro" id="IPR006059">
    <property type="entry name" value="SBP"/>
</dbReference>
<evidence type="ECO:0000256" key="3">
    <source>
        <dbReference type="ARBA" id="ARBA00022448"/>
    </source>
</evidence>
<feature type="region of interest" description="Disordered" evidence="5">
    <location>
        <begin position="38"/>
        <end position="57"/>
    </location>
</feature>
<gene>
    <name evidence="7" type="ORF">D7M11_23360</name>
</gene>
<evidence type="ECO:0000256" key="5">
    <source>
        <dbReference type="SAM" id="MobiDB-lite"/>
    </source>
</evidence>
<protein>
    <submittedName>
        <fullName evidence="7">Extracellular solute-binding protein</fullName>
    </submittedName>
</protein>
<evidence type="ECO:0000313" key="8">
    <source>
        <dbReference type="Proteomes" id="UP000282311"/>
    </source>
</evidence>
<dbReference type="SUPFAM" id="SSF53850">
    <property type="entry name" value="Periplasmic binding protein-like II"/>
    <property type="match status" value="1"/>
</dbReference>
<evidence type="ECO:0000256" key="6">
    <source>
        <dbReference type="SAM" id="SignalP"/>
    </source>
</evidence>
<proteinExistence type="inferred from homology"/>
<dbReference type="PANTHER" id="PTHR43649:SF31">
    <property type="entry name" value="SN-GLYCEROL-3-PHOSPHATE-BINDING PERIPLASMIC PROTEIN UGPB"/>
    <property type="match status" value="1"/>
</dbReference>
<reference evidence="7 8" key="1">
    <citation type="journal article" date="2007" name="Int. J. Syst. Evol. Microbiol.">
        <title>Paenibacillus ginsengarvi sp. nov., isolated from soil from ginseng cultivation.</title>
        <authorList>
            <person name="Yoon M.H."/>
            <person name="Ten L.N."/>
            <person name="Im W.T."/>
        </authorList>
    </citation>
    <scope>NUCLEOTIDE SEQUENCE [LARGE SCALE GENOMIC DNA]</scope>
    <source>
        <strain evidence="7 8">KCTC 13059</strain>
    </source>
</reference>
<dbReference type="PROSITE" id="PS51257">
    <property type="entry name" value="PROKAR_LIPOPROTEIN"/>
    <property type="match status" value="1"/>
</dbReference>
<dbReference type="EMBL" id="RBAH01000019">
    <property type="protein sequence ID" value="RKN78249.1"/>
    <property type="molecule type" value="Genomic_DNA"/>
</dbReference>
<accession>A0A3B0C208</accession>
<feature type="signal peptide" evidence="6">
    <location>
        <begin position="1"/>
        <end position="38"/>
    </location>
</feature>
<dbReference type="Proteomes" id="UP000282311">
    <property type="component" value="Unassembled WGS sequence"/>
</dbReference>
<comment type="subcellular location">
    <subcellularLocation>
        <location evidence="1">Cell envelope</location>
    </subcellularLocation>
</comment>
<dbReference type="AlphaFoldDB" id="A0A3B0C208"/>
<dbReference type="Pfam" id="PF01547">
    <property type="entry name" value="SBP_bac_1"/>
    <property type="match status" value="1"/>
</dbReference>
<comment type="caution">
    <text evidence="7">The sequence shown here is derived from an EMBL/GenBank/DDBJ whole genome shotgun (WGS) entry which is preliminary data.</text>
</comment>
<evidence type="ECO:0000256" key="2">
    <source>
        <dbReference type="ARBA" id="ARBA00008520"/>
    </source>
</evidence>
<evidence type="ECO:0000256" key="1">
    <source>
        <dbReference type="ARBA" id="ARBA00004196"/>
    </source>
</evidence>
<dbReference type="Gene3D" id="3.40.190.10">
    <property type="entry name" value="Periplasmic binding protein-like II"/>
    <property type="match status" value="1"/>
</dbReference>
<keyword evidence="8" id="KW-1185">Reference proteome</keyword>
<name>A0A3B0C208_9BACL</name>
<feature type="compositionally biased region" description="Basic and acidic residues" evidence="5">
    <location>
        <begin position="43"/>
        <end position="57"/>
    </location>
</feature>
<dbReference type="PANTHER" id="PTHR43649">
    <property type="entry name" value="ARABINOSE-BINDING PROTEIN-RELATED"/>
    <property type="match status" value="1"/>
</dbReference>